<dbReference type="Proteomes" id="UP000237319">
    <property type="component" value="Unassembled WGS sequence"/>
</dbReference>
<dbReference type="EMBL" id="UFSZ01000001">
    <property type="protein sequence ID" value="SUV17127.1"/>
    <property type="molecule type" value="Genomic_DNA"/>
</dbReference>
<dbReference type="Proteomes" id="UP000255295">
    <property type="component" value="Unassembled WGS sequence"/>
</dbReference>
<dbReference type="AlphaFoldDB" id="A0A2S5D0I7"/>
<proteinExistence type="predicted"/>
<dbReference type="RefSeq" id="WP_024361777.1">
    <property type="nucleotide sequence ID" value="NZ_BJNS01000007.1"/>
</dbReference>
<evidence type="ECO:0000313" key="4">
    <source>
        <dbReference type="EMBL" id="SUV17127.1"/>
    </source>
</evidence>
<name>A0A2S5D0I7_LYSSH</name>
<dbReference type="GeneID" id="48277015"/>
<organism evidence="3 5">
    <name type="scientific">Lysinibacillus sphaericus</name>
    <name type="common">Bacillus sphaericus</name>
    <dbReference type="NCBI Taxonomy" id="1421"/>
    <lineage>
        <taxon>Bacteria</taxon>
        <taxon>Bacillati</taxon>
        <taxon>Bacillota</taxon>
        <taxon>Bacilli</taxon>
        <taxon>Bacillales</taxon>
        <taxon>Bacillaceae</taxon>
        <taxon>Lysinibacillus</taxon>
    </lineage>
</organism>
<accession>A0A2S5D0I7</accession>
<dbReference type="Proteomes" id="UP000238825">
    <property type="component" value="Chromosome"/>
</dbReference>
<evidence type="ECO:0000313" key="5">
    <source>
        <dbReference type="Proteomes" id="UP000237319"/>
    </source>
</evidence>
<protein>
    <submittedName>
        <fullName evidence="4">YqkK protein</fullName>
    </submittedName>
</protein>
<gene>
    <name evidence="2" type="ORF">LS41612_12470</name>
    <name evidence="3" type="ORF">LYSIN_01348</name>
    <name evidence="4" type="ORF">NCTC10338_02217</name>
</gene>
<evidence type="ECO:0000313" key="6">
    <source>
        <dbReference type="Proteomes" id="UP000238825"/>
    </source>
</evidence>
<feature type="compositionally biased region" description="Basic residues" evidence="1">
    <location>
        <begin position="1"/>
        <end position="16"/>
    </location>
</feature>
<evidence type="ECO:0000313" key="7">
    <source>
        <dbReference type="Proteomes" id="UP000255295"/>
    </source>
</evidence>
<dbReference type="EMBL" id="CP019980">
    <property type="protein sequence ID" value="AVK97020.1"/>
    <property type="molecule type" value="Genomic_DNA"/>
</dbReference>
<evidence type="ECO:0000313" key="3">
    <source>
        <dbReference type="EMBL" id="POZ56565.1"/>
    </source>
</evidence>
<keyword evidence="5" id="KW-1185">Reference proteome</keyword>
<reference evidence="3 5" key="2">
    <citation type="submission" date="2017-11" db="EMBL/GenBank/DDBJ databases">
        <title>Genome sequence of Lysinibacillus sphaericus, a lignin-degrading bacteria isolated from municipal solid waste soil.</title>
        <authorList>
            <person name="Persinoti G.F."/>
            <person name="Paixao D.A."/>
            <person name="Bugg T.D."/>
            <person name="Squina F.M."/>
        </authorList>
    </citation>
    <scope>NUCLEOTIDE SEQUENCE [LARGE SCALE GENOMIC DNA]</scope>
    <source>
        <strain evidence="3 5">A1</strain>
    </source>
</reference>
<reference evidence="4 7" key="3">
    <citation type="submission" date="2018-06" db="EMBL/GenBank/DDBJ databases">
        <authorList>
            <consortium name="Pathogen Informatics"/>
            <person name="Doyle S."/>
        </authorList>
    </citation>
    <scope>NUCLEOTIDE SEQUENCE [LARGE SCALE GENOMIC DNA]</scope>
    <source>
        <strain evidence="4 7">NCTC10338</strain>
    </source>
</reference>
<evidence type="ECO:0000313" key="2">
    <source>
        <dbReference type="EMBL" id="AVK97020.1"/>
    </source>
</evidence>
<feature type="region of interest" description="Disordered" evidence="1">
    <location>
        <begin position="1"/>
        <end position="62"/>
    </location>
</feature>
<dbReference type="EMBL" id="PGLV01000001">
    <property type="protein sequence ID" value="POZ56565.1"/>
    <property type="molecule type" value="Genomic_DNA"/>
</dbReference>
<feature type="compositionally biased region" description="Basic and acidic residues" evidence="1">
    <location>
        <begin position="32"/>
        <end position="47"/>
    </location>
</feature>
<sequence>MALSKAKKKRMHLKRTQGKDVEKKRQTAPFSTHERVTKTKHATLEHNRTKHRKQPHGDDYSL</sequence>
<evidence type="ECO:0000256" key="1">
    <source>
        <dbReference type="SAM" id="MobiDB-lite"/>
    </source>
</evidence>
<reference evidence="2 6" key="1">
    <citation type="submission" date="2017-03" db="EMBL/GenBank/DDBJ databases">
        <title>The whole genome sequencing and assembly of Lysinibacillus sphaericus DSM 28T strain.</title>
        <authorList>
            <person name="Lee Y.-J."/>
            <person name="Yi H."/>
            <person name="Bahn Y.-S."/>
            <person name="Kim J.F."/>
            <person name="Lee D.-W."/>
        </authorList>
    </citation>
    <scope>NUCLEOTIDE SEQUENCE [LARGE SCALE GENOMIC DNA]</scope>
    <source>
        <strain evidence="2 6">DSM 28</strain>
    </source>
</reference>